<dbReference type="EMBL" id="BAAAFD010000002">
    <property type="protein sequence ID" value="GAA0854033.1"/>
    <property type="molecule type" value="Genomic_DNA"/>
</dbReference>
<dbReference type="InterPro" id="IPR017853">
    <property type="entry name" value="GH"/>
</dbReference>
<evidence type="ECO:0000256" key="4">
    <source>
        <dbReference type="PROSITE-ProRule" id="PRU01100"/>
    </source>
</evidence>
<dbReference type="Proteomes" id="UP001500359">
    <property type="component" value="Unassembled WGS sequence"/>
</dbReference>
<accession>A0ABP3WSR8</accession>
<dbReference type="PANTHER" id="PTHR40079:SF4">
    <property type="entry name" value="GH26 DOMAIN-CONTAINING PROTEIN-RELATED"/>
    <property type="match status" value="1"/>
</dbReference>
<reference evidence="8" key="1">
    <citation type="journal article" date="2019" name="Int. J. Syst. Evol. Microbiol.">
        <title>The Global Catalogue of Microorganisms (GCM) 10K type strain sequencing project: providing services to taxonomists for standard genome sequencing and annotation.</title>
        <authorList>
            <consortium name="The Broad Institute Genomics Platform"/>
            <consortium name="The Broad Institute Genome Sequencing Center for Infectious Disease"/>
            <person name="Wu L."/>
            <person name="Ma J."/>
        </authorList>
    </citation>
    <scope>NUCLEOTIDE SEQUENCE [LARGE SCALE GENOMIC DNA]</scope>
    <source>
        <strain evidence="8">JCM 15896</strain>
    </source>
</reference>
<name>A0ABP3WSR8_9ALTE</name>
<keyword evidence="2 4" id="KW-0378">Hydrolase</keyword>
<feature type="chain" id="PRO_5045392659" evidence="5">
    <location>
        <begin position="30"/>
        <end position="369"/>
    </location>
</feature>
<feature type="domain" description="GH26" evidence="6">
    <location>
        <begin position="50"/>
        <end position="366"/>
    </location>
</feature>
<proteinExistence type="inferred from homology"/>
<gene>
    <name evidence="7" type="primary">gmuG</name>
    <name evidence="7" type="ORF">GCM10009114_08440</name>
</gene>
<dbReference type="InterPro" id="IPR006594">
    <property type="entry name" value="LisH"/>
</dbReference>
<comment type="similarity">
    <text evidence="1 4">Belongs to the glycosyl hydrolase 26 family.</text>
</comment>
<dbReference type="InterPro" id="IPR022790">
    <property type="entry name" value="GH26_dom"/>
</dbReference>
<dbReference type="RefSeq" id="WP_343856858.1">
    <property type="nucleotide sequence ID" value="NZ_BAAAFD010000002.1"/>
</dbReference>
<keyword evidence="5" id="KW-0732">Signal</keyword>
<evidence type="ECO:0000313" key="7">
    <source>
        <dbReference type="EMBL" id="GAA0854033.1"/>
    </source>
</evidence>
<dbReference type="PANTHER" id="PTHR40079">
    <property type="entry name" value="MANNAN ENDO-1,4-BETA-MANNOSIDASE E-RELATED"/>
    <property type="match status" value="1"/>
</dbReference>
<evidence type="ECO:0000256" key="5">
    <source>
        <dbReference type="SAM" id="SignalP"/>
    </source>
</evidence>
<evidence type="ECO:0000256" key="2">
    <source>
        <dbReference type="ARBA" id="ARBA00022801"/>
    </source>
</evidence>
<keyword evidence="8" id="KW-1185">Reference proteome</keyword>
<feature type="signal peptide" evidence="5">
    <location>
        <begin position="1"/>
        <end position="29"/>
    </location>
</feature>
<feature type="active site" description="Nucleophile" evidence="4">
    <location>
        <position position="302"/>
    </location>
</feature>
<dbReference type="InterPro" id="IPR000805">
    <property type="entry name" value="Glyco_hydro_26"/>
</dbReference>
<dbReference type="Gene3D" id="3.20.20.80">
    <property type="entry name" value="Glycosidases"/>
    <property type="match status" value="1"/>
</dbReference>
<comment type="caution">
    <text evidence="7">The sequence shown here is derived from an EMBL/GenBank/DDBJ whole genome shotgun (WGS) entry which is preliminary data.</text>
</comment>
<protein>
    <submittedName>
        <fullName evidence="7">Mannan endo-1,4-beta-mannosidase</fullName>
    </submittedName>
</protein>
<keyword evidence="3 4" id="KW-0326">Glycosidase</keyword>
<feature type="active site" description="Proton donor" evidence="4">
    <location>
        <position position="199"/>
    </location>
</feature>
<evidence type="ECO:0000313" key="8">
    <source>
        <dbReference type="Proteomes" id="UP001500359"/>
    </source>
</evidence>
<organism evidence="7 8">
    <name type="scientific">Aliiglaciecola litoralis</name>
    <dbReference type="NCBI Taxonomy" id="582857"/>
    <lineage>
        <taxon>Bacteria</taxon>
        <taxon>Pseudomonadati</taxon>
        <taxon>Pseudomonadota</taxon>
        <taxon>Gammaproteobacteria</taxon>
        <taxon>Alteromonadales</taxon>
        <taxon>Alteromonadaceae</taxon>
        <taxon>Aliiglaciecola</taxon>
    </lineage>
</organism>
<sequence>MMQKSTSLSVPVLIVSLFLLTINHSPALAHEVAIPSHQIDITPNIESASPKTKALLKTLAETMFTSKILSGQNVGSANYLLQQNYEASVIELQQETGKIPAIFSVDYAWEVALDDYTQTNTILERHLNAGGIVTVSMHPGNPFLGGGLYTKGTGDYTFDDLFKPGTKPYIFWQTVLVKVADGLEKLQQNHTVLWRPLHEMNGAWFWWGGGDADQITHAEFKKLWLSIYTYFESRKLDNLLWVYSPNSHHDEGSTIDVLTLYPGDQYVDVVALDYYSDTFSLLNKNGSVDKLLSLNKPFGFAEFGQQSRSRMNNYDALNFLKNKFPQTGFVIYWHTNTDNFWPVPRSIIDNKKAKEFMNDPRVITLAELQ</sequence>
<evidence type="ECO:0000256" key="3">
    <source>
        <dbReference type="ARBA" id="ARBA00023295"/>
    </source>
</evidence>
<evidence type="ECO:0000256" key="1">
    <source>
        <dbReference type="ARBA" id="ARBA00007754"/>
    </source>
</evidence>
<dbReference type="PRINTS" id="PR00739">
    <property type="entry name" value="GLHYDRLASE26"/>
</dbReference>
<dbReference type="Pfam" id="PF02156">
    <property type="entry name" value="Glyco_hydro_26"/>
    <property type="match status" value="1"/>
</dbReference>
<dbReference type="SUPFAM" id="SSF51445">
    <property type="entry name" value="(Trans)glycosidases"/>
    <property type="match status" value="1"/>
</dbReference>
<dbReference type="PROSITE" id="PS51764">
    <property type="entry name" value="GH26"/>
    <property type="match status" value="1"/>
</dbReference>
<evidence type="ECO:0000259" key="6">
    <source>
        <dbReference type="PROSITE" id="PS51764"/>
    </source>
</evidence>
<dbReference type="PROSITE" id="PS50896">
    <property type="entry name" value="LISH"/>
    <property type="match status" value="1"/>
</dbReference>